<organism evidence="2 3">
    <name type="scientific">Candidatus Chloroploca mongolica</name>
    <dbReference type="NCBI Taxonomy" id="2528176"/>
    <lineage>
        <taxon>Bacteria</taxon>
        <taxon>Bacillati</taxon>
        <taxon>Chloroflexota</taxon>
        <taxon>Chloroflexia</taxon>
        <taxon>Chloroflexales</taxon>
        <taxon>Chloroflexineae</taxon>
        <taxon>Oscillochloridaceae</taxon>
        <taxon>Candidatus Chloroploca</taxon>
    </lineage>
</organism>
<evidence type="ECO:0008006" key="4">
    <source>
        <dbReference type="Google" id="ProtNLM"/>
    </source>
</evidence>
<name>A0ABS4DDK8_9CHLR</name>
<proteinExistence type="predicted"/>
<dbReference type="Proteomes" id="UP001193081">
    <property type="component" value="Unassembled WGS sequence"/>
</dbReference>
<evidence type="ECO:0000313" key="2">
    <source>
        <dbReference type="EMBL" id="MBP1467523.1"/>
    </source>
</evidence>
<feature type="transmembrane region" description="Helical" evidence="1">
    <location>
        <begin position="31"/>
        <end position="51"/>
    </location>
</feature>
<accession>A0ABS4DDK8</accession>
<sequence length="54" mass="5851">MRLYVLYALLMASVVIAAIEATPGLSDRLRRFLVIAVALLVMLPSVIYLIFGGG</sequence>
<dbReference type="EMBL" id="SIJK02000035">
    <property type="protein sequence ID" value="MBP1467523.1"/>
    <property type="molecule type" value="Genomic_DNA"/>
</dbReference>
<keyword evidence="1" id="KW-0472">Membrane</keyword>
<keyword evidence="3" id="KW-1185">Reference proteome</keyword>
<evidence type="ECO:0000313" key="3">
    <source>
        <dbReference type="Proteomes" id="UP001193081"/>
    </source>
</evidence>
<keyword evidence="1" id="KW-1133">Transmembrane helix</keyword>
<dbReference type="RefSeq" id="WP_167857462.1">
    <property type="nucleotide sequence ID" value="NZ_SIJK02000035.1"/>
</dbReference>
<protein>
    <recommendedName>
        <fullName evidence="4">Cardiolipin synthase N-terminal domain-containing protein</fullName>
    </recommendedName>
</protein>
<gene>
    <name evidence="2" type="ORF">EYB53_017555</name>
</gene>
<comment type="caution">
    <text evidence="2">The sequence shown here is derived from an EMBL/GenBank/DDBJ whole genome shotgun (WGS) entry which is preliminary data.</text>
</comment>
<reference evidence="2 3" key="1">
    <citation type="submission" date="2021-03" db="EMBL/GenBank/DDBJ databases">
        <authorList>
            <person name="Grouzdev D.S."/>
        </authorList>
    </citation>
    <scope>NUCLEOTIDE SEQUENCE [LARGE SCALE GENOMIC DNA]</scope>
    <source>
        <strain evidence="2 3">M50-1</strain>
    </source>
</reference>
<evidence type="ECO:0000256" key="1">
    <source>
        <dbReference type="SAM" id="Phobius"/>
    </source>
</evidence>
<keyword evidence="1" id="KW-0812">Transmembrane</keyword>